<protein>
    <submittedName>
        <fullName evidence="1">Uncharacterized protein</fullName>
    </submittedName>
</protein>
<proteinExistence type="predicted"/>
<reference evidence="2" key="1">
    <citation type="submission" date="2016-10" db="EMBL/GenBank/DDBJ databases">
        <authorList>
            <person name="Varghese N."/>
            <person name="Submissions S."/>
        </authorList>
    </citation>
    <scope>NUCLEOTIDE SEQUENCE [LARGE SCALE GENOMIC DNA]</scope>
    <source>
        <strain evidence="2">FP5</strain>
    </source>
</reference>
<keyword evidence="2" id="KW-1185">Reference proteome</keyword>
<organism evidence="1 2">
    <name type="scientific">Halobacillus alkaliphilus</name>
    <dbReference type="NCBI Taxonomy" id="396056"/>
    <lineage>
        <taxon>Bacteria</taxon>
        <taxon>Bacillati</taxon>
        <taxon>Bacillota</taxon>
        <taxon>Bacilli</taxon>
        <taxon>Bacillales</taxon>
        <taxon>Bacillaceae</taxon>
        <taxon>Halobacillus</taxon>
    </lineage>
</organism>
<evidence type="ECO:0000313" key="1">
    <source>
        <dbReference type="EMBL" id="SFF67207.1"/>
    </source>
</evidence>
<name>A0A1I2KPR4_9BACI</name>
<evidence type="ECO:0000313" key="2">
    <source>
        <dbReference type="Proteomes" id="UP000198897"/>
    </source>
</evidence>
<sequence length="127" mass="14801">MVEVMIIRPEQEVGMGCCGGICSDRDGLIHMQDEFKHHEEDREALGRLYQETEREYGDLVQITFLDPRNMLAISLYFLKQVKERHLSFVKAGKYILFQMKYNAIFINGKLVENHEAYKRELQAETGG</sequence>
<dbReference type="EMBL" id="FOOG01000005">
    <property type="protein sequence ID" value="SFF67207.1"/>
    <property type="molecule type" value="Genomic_DNA"/>
</dbReference>
<gene>
    <name evidence="1" type="ORF">SAMN05216353_10532</name>
</gene>
<dbReference type="OrthoDB" id="2989608at2"/>
<dbReference type="RefSeq" id="WP_089750599.1">
    <property type="nucleotide sequence ID" value="NZ_FOOG01000005.1"/>
</dbReference>
<dbReference type="AlphaFoldDB" id="A0A1I2KPR4"/>
<dbReference type="Proteomes" id="UP000198897">
    <property type="component" value="Unassembled WGS sequence"/>
</dbReference>
<accession>A0A1I2KPR4</accession>